<dbReference type="AlphaFoldDB" id="T1UBF4"/>
<accession>T1UBF4</accession>
<evidence type="ECO:0000313" key="2">
    <source>
        <dbReference type="EMBL" id="AGT74644.1"/>
    </source>
</evidence>
<dbReference type="GO" id="GO:0015562">
    <property type="term" value="F:efflux transmembrane transporter activity"/>
    <property type="evidence" value="ECO:0007669"/>
    <property type="project" value="InterPro"/>
</dbReference>
<name>T1UBF4_HELPX</name>
<dbReference type="PATRIC" id="fig|1352356.3.peg.1395"/>
<dbReference type="Proteomes" id="UP000015920">
    <property type="component" value="Chromosome"/>
</dbReference>
<proteinExistence type="predicted"/>
<keyword evidence="1" id="KW-0175">Coiled coil</keyword>
<dbReference type="HOGENOM" id="CLU_1530498_0_0_7"/>
<protein>
    <submittedName>
        <fullName evidence="2">Outer membrane efflux family protein</fullName>
    </submittedName>
</protein>
<dbReference type="EMBL" id="CP006691">
    <property type="protein sequence ID" value="AGT74644.1"/>
    <property type="molecule type" value="Genomic_DNA"/>
</dbReference>
<evidence type="ECO:0000256" key="1">
    <source>
        <dbReference type="SAM" id="Coils"/>
    </source>
</evidence>
<dbReference type="Gene3D" id="1.20.1600.10">
    <property type="entry name" value="Outer membrane efflux proteins (OEP)"/>
    <property type="match status" value="1"/>
</dbReference>
<feature type="coiled-coil region" evidence="1">
    <location>
        <begin position="7"/>
        <end position="65"/>
    </location>
</feature>
<evidence type="ECO:0000313" key="3">
    <source>
        <dbReference type="Proteomes" id="UP000015920"/>
    </source>
</evidence>
<sequence length="175" mass="20036">MISGIENYKNQKEIELLNAAIKNLENTLYTANHSSSPNLIAIAKLEILKSQLEIKKNNLEEALSSSHYSMGELTFKENELLSIAPKNVELNKEQELHQISTTNYDIAIARLDEEKSQKDITLAKKSFLEDVNVTGVYYFRSKQYYNYDMFSIALSIPLPIYGKQAKLVEQKKKKV</sequence>
<dbReference type="SUPFAM" id="SSF56954">
    <property type="entry name" value="Outer membrane efflux proteins (OEP)"/>
    <property type="match status" value="1"/>
</dbReference>
<reference evidence="2 3" key="1">
    <citation type="journal article" date="2013" name="Genome Announc.">
        <title>Genome Sequences of Three hpAfrica2 Strains of Helicobacter pylori.</title>
        <authorList>
            <person name="Duncan S.S."/>
            <person name="Bertoli M.T."/>
            <person name="Kersulyte D."/>
            <person name="Valk P.L."/>
            <person name="Tamma S."/>
            <person name="Segal I."/>
            <person name="McClain M.S."/>
            <person name="Cover T.L."/>
            <person name="Berg D.E."/>
        </authorList>
    </citation>
    <scope>NUCLEOTIDE SEQUENCE [LARGE SCALE GENOMIC DNA]</scope>
    <source>
        <strain evidence="2">SouthAfrica20</strain>
    </source>
</reference>
<organism evidence="2 3">
    <name type="scientific">Helicobacter pylori SouthAfrica20</name>
    <dbReference type="NCBI Taxonomy" id="1352356"/>
    <lineage>
        <taxon>Bacteria</taxon>
        <taxon>Pseudomonadati</taxon>
        <taxon>Campylobacterota</taxon>
        <taxon>Epsilonproteobacteria</taxon>
        <taxon>Campylobacterales</taxon>
        <taxon>Helicobacteraceae</taxon>
        <taxon>Helicobacter</taxon>
    </lineage>
</organism>
<gene>
    <name evidence="2" type="ORF">HPSA20_1433</name>
</gene>
<dbReference type="KEGG" id="hpys:HPSA20_1433"/>